<reference evidence="2" key="1">
    <citation type="journal article" date="2018" name="Front. Microbiol.">
        <title>Genome-Based Analysis Reveals the Taxonomy and Diversity of the Family Idiomarinaceae.</title>
        <authorList>
            <person name="Liu Y."/>
            <person name="Lai Q."/>
            <person name="Shao Z."/>
        </authorList>
    </citation>
    <scope>NUCLEOTIDE SEQUENCE [LARGE SCALE GENOMIC DNA]</scope>
    <source>
        <strain evidence="2">GBPy7</strain>
    </source>
</reference>
<protein>
    <submittedName>
        <fullName evidence="1">Uncharacterized protein</fullName>
    </submittedName>
</protein>
<evidence type="ECO:0000313" key="1">
    <source>
        <dbReference type="EMBL" id="RUO17990.1"/>
    </source>
</evidence>
<keyword evidence="2" id="KW-1185">Reference proteome</keyword>
<accession>A0A432VPG3</accession>
<comment type="caution">
    <text evidence="1">The sequence shown here is derived from an EMBL/GenBank/DDBJ whole genome shotgun (WGS) entry which is preliminary data.</text>
</comment>
<evidence type="ECO:0000313" key="2">
    <source>
        <dbReference type="Proteomes" id="UP000288395"/>
    </source>
</evidence>
<proteinExistence type="predicted"/>
<dbReference type="PROSITE" id="PS51257">
    <property type="entry name" value="PROKAR_LIPOPROTEIN"/>
    <property type="match status" value="1"/>
</dbReference>
<feature type="non-terminal residue" evidence="1">
    <location>
        <position position="153"/>
    </location>
</feature>
<dbReference type="AlphaFoldDB" id="A0A432VPG3"/>
<dbReference type="EMBL" id="PIPJ01000024">
    <property type="protein sequence ID" value="RUO17990.1"/>
    <property type="molecule type" value="Genomic_DNA"/>
</dbReference>
<gene>
    <name evidence="1" type="ORF">CWE08_12110</name>
</gene>
<name>A0A432VPG3_9GAMM</name>
<sequence length="153" mass="17674">MLVKKYFLLLKQLTLLWVLTLTVSGCSGDELTPGVRASVTVGGENNQVIEQMRDRGIPLEIRYSGGREVAVYNAENMAEVLSITRTVRFGDTLDPNYIESLILRDQEQKEQFEAAFQTHRIKYFVSNDFNRIEIHWSQLDGPKVDEIRQYLYI</sequence>
<dbReference type="RefSeq" id="WP_133306941.1">
    <property type="nucleotide sequence ID" value="NZ_PIPJ01000024.1"/>
</dbReference>
<organism evidence="1 2">
    <name type="scientific">Aliidiomarina iranensis</name>
    <dbReference type="NCBI Taxonomy" id="1434071"/>
    <lineage>
        <taxon>Bacteria</taxon>
        <taxon>Pseudomonadati</taxon>
        <taxon>Pseudomonadota</taxon>
        <taxon>Gammaproteobacteria</taxon>
        <taxon>Alteromonadales</taxon>
        <taxon>Idiomarinaceae</taxon>
        <taxon>Aliidiomarina</taxon>
    </lineage>
</organism>
<dbReference type="Proteomes" id="UP000288395">
    <property type="component" value="Unassembled WGS sequence"/>
</dbReference>
<dbReference type="OrthoDB" id="7068651at2"/>